<name>A0A7W9J4H6_9ACTN</name>
<keyword evidence="8" id="KW-0902">Two-component regulatory system</keyword>
<evidence type="ECO:0000259" key="10">
    <source>
        <dbReference type="Pfam" id="PF07730"/>
    </source>
</evidence>
<keyword evidence="6 12" id="KW-0418">Kinase</keyword>
<dbReference type="InterPro" id="IPR036890">
    <property type="entry name" value="HATPase_C_sf"/>
</dbReference>
<dbReference type="CDD" id="cd16917">
    <property type="entry name" value="HATPase_UhpB-NarQ-NarX-like"/>
    <property type="match status" value="1"/>
</dbReference>
<feature type="domain" description="Signal transduction histidine kinase subgroup 3 dimerisation and phosphoacceptor" evidence="10">
    <location>
        <begin position="204"/>
        <end position="269"/>
    </location>
</feature>
<dbReference type="Proteomes" id="UP000549971">
    <property type="component" value="Unassembled WGS sequence"/>
</dbReference>
<dbReference type="Gene3D" id="1.20.5.1930">
    <property type="match status" value="1"/>
</dbReference>
<gene>
    <name evidence="12" type="ORF">HDA39_002178</name>
</gene>
<dbReference type="PANTHER" id="PTHR24421:SF10">
    <property type="entry name" value="NITRATE_NITRITE SENSOR PROTEIN NARQ"/>
    <property type="match status" value="1"/>
</dbReference>
<feature type="domain" description="DUF7134" evidence="11">
    <location>
        <begin position="31"/>
        <end position="176"/>
    </location>
</feature>
<dbReference type="GO" id="GO:0016020">
    <property type="term" value="C:membrane"/>
    <property type="evidence" value="ECO:0007669"/>
    <property type="project" value="InterPro"/>
</dbReference>
<keyword evidence="13" id="KW-1185">Reference proteome</keyword>
<dbReference type="InterPro" id="IPR055558">
    <property type="entry name" value="DUF7134"/>
</dbReference>
<evidence type="ECO:0000259" key="11">
    <source>
        <dbReference type="Pfam" id="PF23539"/>
    </source>
</evidence>
<dbReference type="EC" id="2.7.13.3" evidence="2"/>
<evidence type="ECO:0000256" key="7">
    <source>
        <dbReference type="ARBA" id="ARBA00022840"/>
    </source>
</evidence>
<comment type="caution">
    <text evidence="12">The sequence shown here is derived from an EMBL/GenBank/DDBJ whole genome shotgun (WGS) entry which is preliminary data.</text>
</comment>
<dbReference type="GO" id="GO:0000155">
    <property type="term" value="F:phosphorelay sensor kinase activity"/>
    <property type="evidence" value="ECO:0007669"/>
    <property type="project" value="InterPro"/>
</dbReference>
<organism evidence="12 13">
    <name type="scientific">Kribbella italica</name>
    <dbReference type="NCBI Taxonomy" id="1540520"/>
    <lineage>
        <taxon>Bacteria</taxon>
        <taxon>Bacillati</taxon>
        <taxon>Actinomycetota</taxon>
        <taxon>Actinomycetes</taxon>
        <taxon>Propionibacteriales</taxon>
        <taxon>Kribbellaceae</taxon>
        <taxon>Kribbella</taxon>
    </lineage>
</organism>
<keyword evidence="3" id="KW-0597">Phosphoprotein</keyword>
<feature type="transmembrane region" description="Helical" evidence="9">
    <location>
        <begin position="151"/>
        <end position="172"/>
    </location>
</feature>
<feature type="transmembrane region" description="Helical" evidence="9">
    <location>
        <begin position="120"/>
        <end position="139"/>
    </location>
</feature>
<dbReference type="AlphaFoldDB" id="A0A7W9J4H6"/>
<evidence type="ECO:0000256" key="3">
    <source>
        <dbReference type="ARBA" id="ARBA00022553"/>
    </source>
</evidence>
<dbReference type="GO" id="GO:0046983">
    <property type="term" value="F:protein dimerization activity"/>
    <property type="evidence" value="ECO:0007669"/>
    <property type="project" value="InterPro"/>
</dbReference>
<dbReference type="InterPro" id="IPR011712">
    <property type="entry name" value="Sig_transdc_His_kin_sub3_dim/P"/>
</dbReference>
<dbReference type="GO" id="GO:0005524">
    <property type="term" value="F:ATP binding"/>
    <property type="evidence" value="ECO:0007669"/>
    <property type="project" value="UniProtKB-KW"/>
</dbReference>
<reference evidence="12 13" key="1">
    <citation type="submission" date="2020-08" db="EMBL/GenBank/DDBJ databases">
        <title>Sequencing the genomes of 1000 actinobacteria strains.</title>
        <authorList>
            <person name="Klenk H.-P."/>
        </authorList>
    </citation>
    <scope>NUCLEOTIDE SEQUENCE [LARGE SCALE GENOMIC DNA]</scope>
    <source>
        <strain evidence="12 13">DSM 28967</strain>
    </source>
</reference>
<keyword evidence="7" id="KW-0067">ATP-binding</keyword>
<evidence type="ECO:0000256" key="1">
    <source>
        <dbReference type="ARBA" id="ARBA00000085"/>
    </source>
</evidence>
<comment type="catalytic activity">
    <reaction evidence="1">
        <text>ATP + protein L-histidine = ADP + protein N-phospho-L-histidine.</text>
        <dbReference type="EC" id="2.7.13.3"/>
    </reaction>
</comment>
<keyword evidence="9" id="KW-1133">Transmembrane helix</keyword>
<dbReference type="Gene3D" id="3.30.565.10">
    <property type="entry name" value="Histidine kinase-like ATPase, C-terminal domain"/>
    <property type="match status" value="1"/>
</dbReference>
<evidence type="ECO:0000256" key="8">
    <source>
        <dbReference type="ARBA" id="ARBA00023012"/>
    </source>
</evidence>
<accession>A0A7W9J4H6</accession>
<evidence type="ECO:0000256" key="5">
    <source>
        <dbReference type="ARBA" id="ARBA00022741"/>
    </source>
</evidence>
<evidence type="ECO:0000313" key="12">
    <source>
        <dbReference type="EMBL" id="MBB5835444.1"/>
    </source>
</evidence>
<dbReference type="Pfam" id="PF23539">
    <property type="entry name" value="DUF7134"/>
    <property type="match status" value="1"/>
</dbReference>
<keyword evidence="4" id="KW-0808">Transferase</keyword>
<evidence type="ECO:0000256" key="6">
    <source>
        <dbReference type="ARBA" id="ARBA00022777"/>
    </source>
</evidence>
<keyword evidence="9" id="KW-0472">Membrane</keyword>
<dbReference type="Pfam" id="PF07730">
    <property type="entry name" value="HisKA_3"/>
    <property type="match status" value="1"/>
</dbReference>
<dbReference type="InterPro" id="IPR050482">
    <property type="entry name" value="Sensor_HK_TwoCompSys"/>
</dbReference>
<feature type="transmembrane region" description="Helical" evidence="9">
    <location>
        <begin position="90"/>
        <end position="113"/>
    </location>
</feature>
<keyword evidence="9" id="KW-0812">Transmembrane</keyword>
<proteinExistence type="predicted"/>
<dbReference type="SUPFAM" id="SSF55874">
    <property type="entry name" value="ATPase domain of HSP90 chaperone/DNA topoisomerase II/histidine kinase"/>
    <property type="match status" value="1"/>
</dbReference>
<protein>
    <recommendedName>
        <fullName evidence="2">histidine kinase</fullName>
        <ecNumber evidence="2">2.7.13.3</ecNumber>
    </recommendedName>
</protein>
<keyword evidence="5" id="KW-0547">Nucleotide-binding</keyword>
<dbReference type="EMBL" id="JACHMY010000001">
    <property type="protein sequence ID" value="MBB5835444.1"/>
    <property type="molecule type" value="Genomic_DNA"/>
</dbReference>
<evidence type="ECO:0000256" key="4">
    <source>
        <dbReference type="ARBA" id="ARBA00022679"/>
    </source>
</evidence>
<evidence type="ECO:0000313" key="13">
    <source>
        <dbReference type="Proteomes" id="UP000549971"/>
    </source>
</evidence>
<evidence type="ECO:0000256" key="9">
    <source>
        <dbReference type="SAM" id="Phobius"/>
    </source>
</evidence>
<dbReference type="PANTHER" id="PTHR24421">
    <property type="entry name" value="NITRATE/NITRITE SENSOR PROTEIN NARX-RELATED"/>
    <property type="match status" value="1"/>
</dbReference>
<dbReference type="RefSeq" id="WP_184795095.1">
    <property type="nucleotide sequence ID" value="NZ_JACHMY010000001.1"/>
</dbReference>
<evidence type="ECO:0000256" key="2">
    <source>
        <dbReference type="ARBA" id="ARBA00012438"/>
    </source>
</evidence>
<sequence length="406" mass="43594">MSTELDRPGVVAALFRPGSRAAPGQGRRTPRDWVVDTLFVLLAAGISLLGSEPGPNAKLPAVPEQLNFWLGLVAALTLLLRRRWPVELVVVLTVVSVFVPAVGAASGPALFSVAVHRRPAVSVASLVLAVVSAVVQFWLYPIKVAGVEQNYLFGAGFTALFCMALVAWGIVVRTRRQLLLSMEERARRAESEQELRVEQGRRRERERIAREMHDALGHRLSLLSVHAGALEFRPDMPPDELAVTAGVIRATARESMDDLREIVGVLRGPGLSDPGGRRPQPGIGEIAELVEESEAAGMTVRFEPLAGEADGLPATTGRHGYRIVQEALTNARKHAPGSLVRVELTGGPGDGLTIEVRNRLTPGVAVPGSQVGLVGLAERATLAGGRLEHHVRAGEFQLTAWLPWPA</sequence>